<accession>A0A371K1I2</accession>
<reference evidence="2 3" key="1">
    <citation type="submission" date="2018-08" db="EMBL/GenBank/DDBJ databases">
        <title>Lysobacter sp. zong2l5, whole genome shotgun sequence.</title>
        <authorList>
            <person name="Zhang X."/>
            <person name="Feng G."/>
            <person name="Zhu H."/>
        </authorList>
    </citation>
    <scope>NUCLEOTIDE SEQUENCE [LARGE SCALE GENOMIC DNA]</scope>
    <source>
        <strain evidence="3">zong2l5</strain>
    </source>
</reference>
<evidence type="ECO:0000313" key="3">
    <source>
        <dbReference type="Proteomes" id="UP000264492"/>
    </source>
</evidence>
<gene>
    <name evidence="2" type="ORF">DX914_01025</name>
</gene>
<dbReference type="AlphaFoldDB" id="A0A371K1I2"/>
<dbReference type="RefSeq" id="WP_115857229.1">
    <property type="nucleotide sequence ID" value="NZ_QTSU01000001.1"/>
</dbReference>
<evidence type="ECO:0000259" key="1">
    <source>
        <dbReference type="SMART" id="SM00974"/>
    </source>
</evidence>
<keyword evidence="3" id="KW-1185">Reference proteome</keyword>
<dbReference type="InterPro" id="IPR018306">
    <property type="entry name" value="Phage_T5_Orf172_DNA-bd"/>
</dbReference>
<sequence>MTWLTSGDPDSLHSPSTGRCYLYVLPCAYEDLLKLGFSRDPLRRLHELQSRYYESFDLQRAFLVETETVRDARALELQLQRVLAAHQAPAPLTIRREAAGHTEWYRGAYATLQARAQALGEGGHRLHAPLRGWVAAQLDARSDALYAWASTVLDALSGEPEQLDAAPLADLRRRVLDSLDAYPALDLRLDGRLPDALLQWYRARR</sequence>
<proteinExistence type="predicted"/>
<dbReference type="OrthoDB" id="5995845at2"/>
<dbReference type="SMART" id="SM00974">
    <property type="entry name" value="T5orf172"/>
    <property type="match status" value="1"/>
</dbReference>
<dbReference type="Proteomes" id="UP000264492">
    <property type="component" value="Unassembled WGS sequence"/>
</dbReference>
<name>A0A371K1I2_9GAMM</name>
<protein>
    <submittedName>
        <fullName evidence="2">GIY-YIG nuclease family protein</fullName>
    </submittedName>
</protein>
<dbReference type="EMBL" id="QTSU01000001">
    <property type="protein sequence ID" value="RDZ27786.1"/>
    <property type="molecule type" value="Genomic_DNA"/>
</dbReference>
<comment type="caution">
    <text evidence="2">The sequence shown here is derived from an EMBL/GenBank/DDBJ whole genome shotgun (WGS) entry which is preliminary data.</text>
</comment>
<feature type="domain" description="Bacteriophage T5 Orf172 DNA-binding" evidence="1">
    <location>
        <begin position="27"/>
        <end position="119"/>
    </location>
</feature>
<organism evidence="2 3">
    <name type="scientific">Lysobacter silvisoli</name>
    <dbReference type="NCBI Taxonomy" id="2293254"/>
    <lineage>
        <taxon>Bacteria</taxon>
        <taxon>Pseudomonadati</taxon>
        <taxon>Pseudomonadota</taxon>
        <taxon>Gammaproteobacteria</taxon>
        <taxon>Lysobacterales</taxon>
        <taxon>Lysobacteraceae</taxon>
        <taxon>Lysobacter</taxon>
    </lineage>
</organism>
<evidence type="ECO:0000313" key="2">
    <source>
        <dbReference type="EMBL" id="RDZ27786.1"/>
    </source>
</evidence>
<dbReference type="Pfam" id="PF10544">
    <property type="entry name" value="T5orf172"/>
    <property type="match status" value="1"/>
</dbReference>